<dbReference type="WBParaSite" id="ES5_v2.g14322.t1">
    <property type="protein sequence ID" value="ES5_v2.g14322.t1"/>
    <property type="gene ID" value="ES5_v2.g14322"/>
</dbReference>
<organism evidence="1 2">
    <name type="scientific">Panagrolaimus sp. ES5</name>
    <dbReference type="NCBI Taxonomy" id="591445"/>
    <lineage>
        <taxon>Eukaryota</taxon>
        <taxon>Metazoa</taxon>
        <taxon>Ecdysozoa</taxon>
        <taxon>Nematoda</taxon>
        <taxon>Chromadorea</taxon>
        <taxon>Rhabditida</taxon>
        <taxon>Tylenchina</taxon>
        <taxon>Panagrolaimomorpha</taxon>
        <taxon>Panagrolaimoidea</taxon>
        <taxon>Panagrolaimidae</taxon>
        <taxon>Panagrolaimus</taxon>
    </lineage>
</organism>
<protein>
    <submittedName>
        <fullName evidence="2">Nose resistant-to-fluoxetine protein N-terminal domain-containing protein</fullName>
    </submittedName>
</protein>
<name>A0AC34FAX9_9BILA</name>
<evidence type="ECO:0000313" key="2">
    <source>
        <dbReference type="WBParaSite" id="ES5_v2.g14322.t1"/>
    </source>
</evidence>
<evidence type="ECO:0000313" key="1">
    <source>
        <dbReference type="Proteomes" id="UP000887579"/>
    </source>
</evidence>
<dbReference type="Proteomes" id="UP000887579">
    <property type="component" value="Unplaced"/>
</dbReference>
<accession>A0AC34FAX9</accession>
<sequence length="1043" mass="118207">MIPLQNARKEFFVAFIGIFLVCFGLLWRFHASQKGIANLNGTNLTLDEPLIGNPFGKIPAAKDVAEEIKANFQTLRNDRNLGNLWQGLMELRIGNASLKSMKDGLLSATGSLSQKCGYDMLRAIENMAATGFYATSCHLDHLTSKNKTPSKCFESQTSSLLWASHMFDSWGKPPSGVASSGPFFLMGDFEQCLNISIPPLPNSKNSTVGLTIEKTQYCRADFHLGERSSTILTYGICAPESCTALDMQYFINFWTNDLLKHGLGIDFQPNTDITCFIKDENVQWTVLEIVFLSIIAGMVGIVSLGTIIDYFSHHRPTLKSHSPLIHHQKRKHAGYESVVDENALNDAVSTASKESYLPVEMYFKDFITKDARMEAGRSNYKADFMSIMEDELSIAGAPSVALTYKGGDEMKYTFTHAHFLIDIIAAFSIRRSVEHLLRESGSQIRCLHGMKVISAVWVIIGHSFLLSIGYIGNPKHLVQQIQSMTFAQWLFNSSLSVDSFFLMSGAVLAFSFRKRLISAKNDSSRLYRLFAIPRWLVVYFHRWLRLLPTYAVVLGCTATIFNRLGSGPMWQNEGIFGSKCNADDWWHHLLFILNFFPTECMPWMWYLSLDTQFYLISPLLLYLLHKLPSFGKSIVGLLVLGCGIYRAVIYKLYDFPSNIILRMLEKETIISDEAAKMFGLLYAAPQARIAPFVIGILLGWILAVKKRATHFQSRRKDCKTSWFAILSMKILSILFIVWAMHGPDFGYFGSKWFEIFYSSQHRIFWSIGLALMVWLCERGHFEPLGTILGWDKWVPISRLCFGIYLSHELIIILFVYQRRRVWMIENPLEIITFALGVTVLSILCAAFLAIFIELPPLTLERKLFMRIRKNVALRRNNKGNLTISECGKSMKSKRRYNYAESSSTQYDLDDENNTMEALQKLLPTTISEHKVMDWLDQTADEVTRQEQTERNTPTPLGTEDSMPALDPDLLKVYPWDNSEENSDSNVNQTVPTTSSASPNTSPNTDSATQVVDAQDCVKTENSQVARIIKQVKSDPKFYQSTDA</sequence>
<proteinExistence type="predicted"/>
<reference evidence="2" key="1">
    <citation type="submission" date="2022-11" db="UniProtKB">
        <authorList>
            <consortium name="WormBaseParasite"/>
        </authorList>
    </citation>
    <scope>IDENTIFICATION</scope>
</reference>